<keyword evidence="2" id="KW-0378">Hydrolase</keyword>
<dbReference type="Gramene" id="RZC82224">
    <property type="protein sequence ID" value="RZC82224"/>
    <property type="gene ID" value="C5167_045014"/>
</dbReference>
<feature type="chain" id="PRO_5021504714" description="SGNH hydrolase-type esterase domain-containing protein" evidence="4">
    <location>
        <begin position="27"/>
        <end position="376"/>
    </location>
</feature>
<dbReference type="STRING" id="3469.A0A4Y7L9L3"/>
<gene>
    <name evidence="5" type="ORF">C5167_045014</name>
</gene>
<dbReference type="OrthoDB" id="1600564at2759"/>
<organism evidence="5 6">
    <name type="scientific">Papaver somniferum</name>
    <name type="common">Opium poppy</name>
    <dbReference type="NCBI Taxonomy" id="3469"/>
    <lineage>
        <taxon>Eukaryota</taxon>
        <taxon>Viridiplantae</taxon>
        <taxon>Streptophyta</taxon>
        <taxon>Embryophyta</taxon>
        <taxon>Tracheophyta</taxon>
        <taxon>Spermatophyta</taxon>
        <taxon>Magnoliopsida</taxon>
        <taxon>Ranunculales</taxon>
        <taxon>Papaveraceae</taxon>
        <taxon>Papaveroideae</taxon>
        <taxon>Papaver</taxon>
    </lineage>
</organism>
<evidence type="ECO:0008006" key="7">
    <source>
        <dbReference type="Google" id="ProtNLM"/>
    </source>
</evidence>
<dbReference type="Pfam" id="PF00657">
    <property type="entry name" value="Lipase_GDSL"/>
    <property type="match status" value="1"/>
</dbReference>
<proteinExistence type="inferred from homology"/>
<keyword evidence="4" id="KW-0732">Signal</keyword>
<evidence type="ECO:0000313" key="5">
    <source>
        <dbReference type="EMBL" id="RZC82224.1"/>
    </source>
</evidence>
<dbReference type="SUPFAM" id="SSF52266">
    <property type="entry name" value="SGNH hydrolase"/>
    <property type="match status" value="1"/>
</dbReference>
<dbReference type="OMA" id="THEGYPA"/>
<evidence type="ECO:0000256" key="3">
    <source>
        <dbReference type="ARBA" id="ARBA00023098"/>
    </source>
</evidence>
<evidence type="ECO:0000313" key="6">
    <source>
        <dbReference type="Proteomes" id="UP000316621"/>
    </source>
</evidence>
<dbReference type="InterPro" id="IPR001087">
    <property type="entry name" value="GDSL"/>
</dbReference>
<dbReference type="EMBL" id="CM010725">
    <property type="protein sequence ID" value="RZC82224.1"/>
    <property type="molecule type" value="Genomic_DNA"/>
</dbReference>
<accession>A0A4Y7L9L3</accession>
<dbReference type="GO" id="GO:0006629">
    <property type="term" value="P:lipid metabolic process"/>
    <property type="evidence" value="ECO:0007669"/>
    <property type="project" value="UniProtKB-KW"/>
</dbReference>
<evidence type="ECO:0000256" key="4">
    <source>
        <dbReference type="SAM" id="SignalP"/>
    </source>
</evidence>
<dbReference type="GO" id="GO:0016788">
    <property type="term" value="F:hydrolase activity, acting on ester bonds"/>
    <property type="evidence" value="ECO:0007669"/>
    <property type="project" value="InterPro"/>
</dbReference>
<dbReference type="InterPro" id="IPR036514">
    <property type="entry name" value="SGNH_hydro_sf"/>
</dbReference>
<sequence length="376" mass="41800">MDTQKNSSFIFSVLVLFFILFRSTFSLLDHGSQGHSLSKLFLFGDSYLDTGNNNFTVRCWKFPYGIAVPGVPTGRYSDGLIFTDFLASFMGIDSPLPYTQWINLSKSRVAIGMNFAHGGTGVFDTWMKEGNMTTQINSFKQYIADGVYNQRDLDESIAVVSNAGNDYTQYYAGNRGTHEGYPAFVAKVIDQLELNLREIKQTGVKKVVMLTMQPLGCLPNKAKTLSYEKCDKPLNNDTIFHNMLLQKAVQRLNSETTDSPFHILDLYGAFMSVINKQGGGADYSGIDKTGSAPLLKPCCTPTAKKALCGSVDANGVKLYTLCENPNDSLFWDLYHPTQSGWQEIFTSLTPSFDEVMQYNSQLNIYPRRPSASVATS</sequence>
<dbReference type="PANTHER" id="PTHR46020:SF4">
    <property type="entry name" value="OS04G0650200 PROTEIN"/>
    <property type="match status" value="1"/>
</dbReference>
<reference evidence="5 6" key="1">
    <citation type="journal article" date="2018" name="Science">
        <title>The opium poppy genome and morphinan production.</title>
        <authorList>
            <person name="Guo L."/>
            <person name="Winzer T."/>
            <person name="Yang X."/>
            <person name="Li Y."/>
            <person name="Ning Z."/>
            <person name="He Z."/>
            <person name="Teodor R."/>
            <person name="Lu Y."/>
            <person name="Bowser T.A."/>
            <person name="Graham I.A."/>
            <person name="Ye K."/>
        </authorList>
    </citation>
    <scope>NUCLEOTIDE SEQUENCE [LARGE SCALE GENOMIC DNA]</scope>
    <source>
        <strain evidence="6">cv. HN1</strain>
        <tissue evidence="5">Leaves</tissue>
    </source>
</reference>
<keyword evidence="3" id="KW-0443">Lipid metabolism</keyword>
<dbReference type="Gene3D" id="3.40.50.1110">
    <property type="entry name" value="SGNH hydrolase"/>
    <property type="match status" value="1"/>
</dbReference>
<comment type="similarity">
    <text evidence="1">Belongs to the 'GDSL' lipolytic enzyme family.</text>
</comment>
<feature type="signal peptide" evidence="4">
    <location>
        <begin position="1"/>
        <end position="26"/>
    </location>
</feature>
<dbReference type="AlphaFoldDB" id="A0A4Y7L9L3"/>
<evidence type="ECO:0000256" key="2">
    <source>
        <dbReference type="ARBA" id="ARBA00022801"/>
    </source>
</evidence>
<dbReference type="PANTHER" id="PTHR46020">
    <property type="entry name" value="OSJNBB0059K02.9 PROTEIN"/>
    <property type="match status" value="1"/>
</dbReference>
<protein>
    <recommendedName>
        <fullName evidence="7">SGNH hydrolase-type esterase domain-containing protein</fullName>
    </recommendedName>
</protein>
<keyword evidence="6" id="KW-1185">Reference proteome</keyword>
<name>A0A4Y7L9L3_PAPSO</name>
<evidence type="ECO:0000256" key="1">
    <source>
        <dbReference type="ARBA" id="ARBA00008668"/>
    </source>
</evidence>
<dbReference type="Proteomes" id="UP000316621">
    <property type="component" value="Chromosome 11"/>
</dbReference>